<feature type="region of interest" description="Disordered" evidence="4">
    <location>
        <begin position="560"/>
        <end position="579"/>
    </location>
</feature>
<feature type="region of interest" description="Disordered" evidence="4">
    <location>
        <begin position="850"/>
        <end position="869"/>
    </location>
</feature>
<feature type="compositionally biased region" description="Polar residues" evidence="4">
    <location>
        <begin position="338"/>
        <end position="358"/>
    </location>
</feature>
<evidence type="ECO:0000256" key="2">
    <source>
        <dbReference type="ARBA" id="ARBA00022803"/>
    </source>
</evidence>
<evidence type="ECO:0000313" key="6">
    <source>
        <dbReference type="RefSeq" id="XP_031567547.1"/>
    </source>
</evidence>
<feature type="compositionally biased region" description="Basic and acidic residues" evidence="4">
    <location>
        <begin position="784"/>
        <end position="821"/>
    </location>
</feature>
<dbReference type="AlphaFoldDB" id="A0A6P8IL91"/>
<name>A0A6P8IL91_ACTTE</name>
<dbReference type="GO" id="GO:0051879">
    <property type="term" value="F:Hsp90 protein binding"/>
    <property type="evidence" value="ECO:0007669"/>
    <property type="project" value="TreeGrafter"/>
</dbReference>
<dbReference type="GeneID" id="116302400"/>
<proteinExistence type="predicted"/>
<feature type="region of interest" description="Disordered" evidence="4">
    <location>
        <begin position="585"/>
        <end position="614"/>
    </location>
</feature>
<feature type="repeat" description="TPR" evidence="3">
    <location>
        <begin position="257"/>
        <end position="290"/>
    </location>
</feature>
<feature type="compositionally biased region" description="Polar residues" evidence="4">
    <location>
        <begin position="771"/>
        <end position="783"/>
    </location>
</feature>
<feature type="region of interest" description="Disordered" evidence="4">
    <location>
        <begin position="337"/>
        <end position="375"/>
    </location>
</feature>
<organism evidence="5 6">
    <name type="scientific">Actinia tenebrosa</name>
    <name type="common">Australian red waratah sea anemone</name>
    <dbReference type="NCBI Taxonomy" id="6105"/>
    <lineage>
        <taxon>Eukaryota</taxon>
        <taxon>Metazoa</taxon>
        <taxon>Cnidaria</taxon>
        <taxon>Anthozoa</taxon>
        <taxon>Hexacorallia</taxon>
        <taxon>Actiniaria</taxon>
        <taxon>Actiniidae</taxon>
        <taxon>Actinia</taxon>
    </lineage>
</organism>
<dbReference type="Proteomes" id="UP000515163">
    <property type="component" value="Unplaced"/>
</dbReference>
<keyword evidence="1" id="KW-0677">Repeat</keyword>
<dbReference type="Gene3D" id="1.25.40.10">
    <property type="entry name" value="Tetratricopeptide repeat domain"/>
    <property type="match status" value="1"/>
</dbReference>
<feature type="compositionally biased region" description="Basic and acidic residues" evidence="4">
    <location>
        <begin position="760"/>
        <end position="770"/>
    </location>
</feature>
<evidence type="ECO:0000256" key="1">
    <source>
        <dbReference type="ARBA" id="ARBA00022737"/>
    </source>
</evidence>
<dbReference type="OrthoDB" id="2423701at2759"/>
<feature type="region of interest" description="Disordered" evidence="4">
    <location>
        <begin position="637"/>
        <end position="665"/>
    </location>
</feature>
<sequence length="869" mass="97369">MGQASSSRRDASPSRESTLPEARPSGHPSGEGSFVISSFHIPYQDIPDISKPIENWLSMDSKSREKQVLHAKHCILTPYFLFSKEDENGGKVVTWLQQKQLIPKQSELLSDKHISVADCAEEAVDMILSLMNSPCFLYDVFHVVEQTKECHLLSDALNMAKNCQLIDVLLKKFSNFLPSNKLPRDDTGLIILVLLNQAMNHIQKVGDQTDAFEQLVKDNNGRCDELKLKGNGLFNAKKYNKACSYYSQAIKLRPFDAVLYGNRAQSYLSAAKYREALSDARRAICLNPSWDKGYFRYAKAYYHLGFYDKAIAINLQAQKKCSQTGELVQQAILFSKGRSCSPSSQPTSKRQRISSVEAQISPLVSDEDEGDYSDLPELIMDDSEEELDEPGPSANKDKASSTIKTSRITAIKSEDTMNCKRVQCLCSRCIPRTTLNRKLKRTSDTMHNHPGDDDDDHNHDDDCSNKYRQNNRQISKMYQGKNPSHSGAKSNEACASSSIHHHYKDHDDDECCTGCEVTRKTDKDIESTATSHGELSGIFSINHHHMYHDSDDARDFKIQGRLGNSDAQKKSKKTLIKKDLKSDDKNHLLSSLDNGSESSSSSTLNTLSSSTNVVSSNHNMCDDSDGCECESCSSSLGVQGKNKPTSSAQAGLQSNNDINNDSHSRDDYDEHECICGLCPVNGDDDDEWEDIDDDDDHSFSDMDLSDLPDLDEPSDEDDDDDDTTRLCKAIEQLNERKETNHSLDLQFAIDNQTLVTSFKEEASYPKDSSSKDLQNNSDKNTNLNEDKEIQSSKPEEKKEINDKKKDDTEKCYENDEGKELVNEESSELNDTNQVVSSLNGNNELPHKENELESAQVNNLENGKKCLEQN</sequence>
<dbReference type="PANTHER" id="PTHR22904">
    <property type="entry name" value="TPR REPEAT CONTAINING PROTEIN"/>
    <property type="match status" value="1"/>
</dbReference>
<feature type="region of interest" description="Disordered" evidence="4">
    <location>
        <begin position="1"/>
        <end position="30"/>
    </location>
</feature>
<feature type="region of interest" description="Disordered" evidence="4">
    <location>
        <begin position="685"/>
        <end position="722"/>
    </location>
</feature>
<keyword evidence="5" id="KW-1185">Reference proteome</keyword>
<accession>A0A6P8IL91</accession>
<feature type="region of interest" description="Disordered" evidence="4">
    <location>
        <begin position="760"/>
        <end position="845"/>
    </location>
</feature>
<protein>
    <submittedName>
        <fullName evidence="6">Uncharacterized protein LOC116302400</fullName>
    </submittedName>
</protein>
<feature type="compositionally biased region" description="Polar residues" evidence="4">
    <location>
        <begin position="828"/>
        <end position="842"/>
    </location>
</feature>
<feature type="compositionally biased region" description="Polar residues" evidence="4">
    <location>
        <begin position="642"/>
        <end position="659"/>
    </location>
</feature>
<dbReference type="PROSITE" id="PS50005">
    <property type="entry name" value="TPR"/>
    <property type="match status" value="1"/>
</dbReference>
<dbReference type="InParanoid" id="A0A6P8IL91"/>
<gene>
    <name evidence="6" type="primary">LOC116302400</name>
</gene>
<feature type="non-terminal residue" evidence="6">
    <location>
        <position position="869"/>
    </location>
</feature>
<evidence type="ECO:0000256" key="3">
    <source>
        <dbReference type="PROSITE-ProRule" id="PRU00339"/>
    </source>
</evidence>
<feature type="compositionally biased region" description="Acidic residues" evidence="4">
    <location>
        <begin position="685"/>
        <end position="696"/>
    </location>
</feature>
<feature type="compositionally biased region" description="Acidic residues" evidence="4">
    <location>
        <begin position="365"/>
        <end position="375"/>
    </location>
</feature>
<feature type="compositionally biased region" description="Low complexity" evidence="4">
    <location>
        <begin position="588"/>
        <end position="614"/>
    </location>
</feature>
<feature type="region of interest" description="Disordered" evidence="4">
    <location>
        <begin position="440"/>
        <end position="466"/>
    </location>
</feature>
<keyword evidence="2 3" id="KW-0802">TPR repeat</keyword>
<dbReference type="InterPro" id="IPR019734">
    <property type="entry name" value="TPR_rpt"/>
</dbReference>
<dbReference type="PANTHER" id="PTHR22904:SF523">
    <property type="entry name" value="STRESS-INDUCED-PHOSPHOPROTEIN 1"/>
    <property type="match status" value="1"/>
</dbReference>
<reference evidence="6" key="1">
    <citation type="submission" date="2025-08" db="UniProtKB">
        <authorList>
            <consortium name="RefSeq"/>
        </authorList>
    </citation>
    <scope>IDENTIFICATION</scope>
</reference>
<dbReference type="InterPro" id="IPR011990">
    <property type="entry name" value="TPR-like_helical_dom_sf"/>
</dbReference>
<dbReference type="RefSeq" id="XP_031567547.1">
    <property type="nucleotide sequence ID" value="XM_031711687.1"/>
</dbReference>
<evidence type="ECO:0000313" key="5">
    <source>
        <dbReference type="Proteomes" id="UP000515163"/>
    </source>
</evidence>
<dbReference type="SUPFAM" id="SSF48452">
    <property type="entry name" value="TPR-like"/>
    <property type="match status" value="1"/>
</dbReference>
<dbReference type="KEGG" id="aten:116302400"/>
<dbReference type="SMART" id="SM00028">
    <property type="entry name" value="TPR"/>
    <property type="match status" value="2"/>
</dbReference>
<feature type="region of interest" description="Disordered" evidence="4">
    <location>
        <begin position="384"/>
        <end position="403"/>
    </location>
</feature>
<evidence type="ECO:0000256" key="4">
    <source>
        <dbReference type="SAM" id="MobiDB-lite"/>
    </source>
</evidence>
<feature type="compositionally biased region" description="Basic and acidic residues" evidence="4">
    <location>
        <begin position="441"/>
        <end position="465"/>
    </location>
</feature>
<feature type="compositionally biased region" description="Acidic residues" evidence="4">
    <location>
        <begin position="703"/>
        <end position="722"/>
    </location>
</feature>